<name>A0ABY4EDD6_VITST</name>
<reference evidence="1" key="1">
    <citation type="submission" date="2021-12" db="EMBL/GenBank/DDBJ databases">
        <authorList>
            <person name="Veyrier F.J."/>
        </authorList>
    </citation>
    <scope>NUCLEOTIDE SEQUENCE</scope>
    <source>
        <strain evidence="1">SAG 1488-6</strain>
    </source>
</reference>
<evidence type="ECO:0000313" key="2">
    <source>
        <dbReference type="Proteomes" id="UP000832034"/>
    </source>
</evidence>
<organism evidence="1 2">
    <name type="scientific">Vitreoscilla stercoraria</name>
    <dbReference type="NCBI Taxonomy" id="61"/>
    <lineage>
        <taxon>Bacteria</taxon>
        <taxon>Pseudomonadati</taxon>
        <taxon>Pseudomonadota</taxon>
        <taxon>Betaproteobacteria</taxon>
        <taxon>Neisseriales</taxon>
        <taxon>Neisseriaceae</taxon>
        <taxon>Vitreoscilla</taxon>
    </lineage>
</organism>
<dbReference type="EMBL" id="CP091512">
    <property type="protein sequence ID" value="UOO93467.1"/>
    <property type="molecule type" value="Genomic_DNA"/>
</dbReference>
<sequence length="64" mass="6695">MVWLVCGMEAGVGGMATEAGAGSWEHAEIAIMMAVLKPSCHKGLSVMILSLLIFLGCMTAQDEP</sequence>
<protein>
    <submittedName>
        <fullName evidence="1">Uncharacterized protein</fullName>
    </submittedName>
</protein>
<dbReference type="Proteomes" id="UP000832034">
    <property type="component" value="Chromosome"/>
</dbReference>
<accession>A0ABY4EDD6</accession>
<proteinExistence type="predicted"/>
<gene>
    <name evidence="1" type="ORF">LVJ81_05400</name>
</gene>
<keyword evidence="2" id="KW-1185">Reference proteome</keyword>
<reference evidence="1" key="2">
    <citation type="journal article" date="2022" name="Res Sq">
        <title>Evolution of multicellular longitudinally dividing oral cavity symbionts (Neisseriaceae).</title>
        <authorList>
            <person name="Nyongesa S."/>
            <person name="Weber P."/>
            <person name="Bernet E."/>
            <person name="Pullido F."/>
            <person name="Nieckarz M."/>
            <person name="Delaby M."/>
            <person name="Nieves C."/>
            <person name="Viehboeck T."/>
            <person name="Krause N."/>
            <person name="Rivera-Millot A."/>
            <person name="Nakamura A."/>
            <person name="Vischer N."/>
            <person name="VanNieuwenhze M."/>
            <person name="Brun Y."/>
            <person name="Cava F."/>
            <person name="Bulgheresi S."/>
            <person name="Veyrier F."/>
        </authorList>
    </citation>
    <scope>NUCLEOTIDE SEQUENCE</scope>
    <source>
        <strain evidence="1">SAG 1488-6</strain>
    </source>
</reference>
<evidence type="ECO:0000313" key="1">
    <source>
        <dbReference type="EMBL" id="UOO93467.1"/>
    </source>
</evidence>